<feature type="transmembrane region" description="Helical" evidence="6">
    <location>
        <begin position="324"/>
        <end position="343"/>
    </location>
</feature>
<feature type="transmembrane region" description="Helical" evidence="6">
    <location>
        <begin position="18"/>
        <end position="43"/>
    </location>
</feature>
<evidence type="ECO:0000256" key="2">
    <source>
        <dbReference type="ARBA" id="ARBA00010663"/>
    </source>
</evidence>
<feature type="transmembrane region" description="Helical" evidence="6">
    <location>
        <begin position="55"/>
        <end position="75"/>
    </location>
</feature>
<comment type="subcellular location">
    <subcellularLocation>
        <location evidence="1">Membrane</location>
    </subcellularLocation>
</comment>
<evidence type="ECO:0000256" key="6">
    <source>
        <dbReference type="SAM" id="Phobius"/>
    </source>
</evidence>
<dbReference type="OrthoDB" id="10011262at2759"/>
<organism evidence="8 9">
    <name type="scientific">Cimex lectularius</name>
    <name type="common">Bed bug</name>
    <name type="synonym">Acanthia lectularia</name>
    <dbReference type="NCBI Taxonomy" id="79782"/>
    <lineage>
        <taxon>Eukaryota</taxon>
        <taxon>Metazoa</taxon>
        <taxon>Ecdysozoa</taxon>
        <taxon>Arthropoda</taxon>
        <taxon>Hexapoda</taxon>
        <taxon>Insecta</taxon>
        <taxon>Pterygota</taxon>
        <taxon>Neoptera</taxon>
        <taxon>Paraneoptera</taxon>
        <taxon>Hemiptera</taxon>
        <taxon>Heteroptera</taxon>
        <taxon>Panheteroptera</taxon>
        <taxon>Cimicomorpha</taxon>
        <taxon>Cimicidae</taxon>
        <taxon>Cimex</taxon>
    </lineage>
</organism>
<dbReference type="OMA" id="IICTESR"/>
<dbReference type="PANTHER" id="PTHR46641">
    <property type="entry name" value="FMRFAMIDE RECEPTOR-RELATED"/>
    <property type="match status" value="1"/>
</dbReference>
<dbReference type="RefSeq" id="XP_014262107.1">
    <property type="nucleotide sequence ID" value="XM_014406621.2"/>
</dbReference>
<dbReference type="GO" id="GO:0016020">
    <property type="term" value="C:membrane"/>
    <property type="evidence" value="ECO:0007669"/>
    <property type="project" value="UniProtKB-SubCell"/>
</dbReference>
<keyword evidence="5 6" id="KW-0472">Membrane</keyword>
<keyword evidence="3 6" id="KW-0812">Transmembrane</keyword>
<evidence type="ECO:0000256" key="5">
    <source>
        <dbReference type="ARBA" id="ARBA00023136"/>
    </source>
</evidence>
<dbReference type="CDD" id="cd14978">
    <property type="entry name" value="7tmA_FMRFamide_R-like"/>
    <property type="match status" value="1"/>
</dbReference>
<dbReference type="PROSITE" id="PS50262">
    <property type="entry name" value="G_PROTEIN_RECEP_F1_2"/>
    <property type="match status" value="1"/>
</dbReference>
<keyword evidence="4 6" id="KW-1133">Transmembrane helix</keyword>
<evidence type="ECO:0000256" key="1">
    <source>
        <dbReference type="ARBA" id="ARBA00004370"/>
    </source>
</evidence>
<sequence length="393" mass="44794">MVAEEEDWSLAFLNGCRFWFPFVFVPVIVIIGIIGNVITIIVLTRKRMKSSTNSYLTALASSDLLFLVFNMILSLEHYRGMKHLDCITYWQIWRFSIWLADVTGGISVWLTVSFTLERYIAVCYPLKGKIICTESRARKVITVIVILVPLITITTPFEYTVELQIDERTNTTQGIDTSELGKNETYKTLFYTTSSILFMIIPFIILTIFNSLLITAVQQSQKHRNKLTEDYRGVSGSIRSKSNKRSSVVNMNNKTKLEMPKTVVTQRGLQREKQENKITMALASVVCMFLVCQAPSAITLIVKLMYSPPKHSTGDNFLRGLGSIFNFLPLFNAACNFMLYCAMSDKYRQTLCMIFCLSRKYRHSRDNTFSSTASFRASTNAHTLFNAAELQDV</sequence>
<protein>
    <recommendedName>
        <fullName evidence="7">G-protein coupled receptors family 1 profile domain-containing protein</fullName>
    </recommendedName>
</protein>
<feature type="transmembrane region" description="Helical" evidence="6">
    <location>
        <begin position="137"/>
        <end position="157"/>
    </location>
</feature>
<dbReference type="EnsemblMetazoa" id="XM_014406621.2">
    <property type="protein sequence ID" value="XP_014262107.1"/>
    <property type="gene ID" value="LOC106674109"/>
</dbReference>
<dbReference type="Proteomes" id="UP000494040">
    <property type="component" value="Unassembled WGS sequence"/>
</dbReference>
<name>A0A8I6S9T7_CIMLE</name>
<dbReference type="AlphaFoldDB" id="A0A8I6S9T7"/>
<evidence type="ECO:0000256" key="3">
    <source>
        <dbReference type="ARBA" id="ARBA00022692"/>
    </source>
</evidence>
<proteinExistence type="inferred from homology"/>
<dbReference type="Gene3D" id="1.20.1070.10">
    <property type="entry name" value="Rhodopsin 7-helix transmembrane proteins"/>
    <property type="match status" value="1"/>
</dbReference>
<dbReference type="Pfam" id="PF00001">
    <property type="entry name" value="7tm_1"/>
    <property type="match status" value="1"/>
</dbReference>
<evidence type="ECO:0000256" key="4">
    <source>
        <dbReference type="ARBA" id="ARBA00022989"/>
    </source>
</evidence>
<evidence type="ECO:0000313" key="9">
    <source>
        <dbReference type="Proteomes" id="UP000494040"/>
    </source>
</evidence>
<feature type="transmembrane region" description="Helical" evidence="6">
    <location>
        <begin position="280"/>
        <end position="304"/>
    </location>
</feature>
<dbReference type="InterPro" id="IPR017452">
    <property type="entry name" value="GPCR_Rhodpsn_7TM"/>
</dbReference>
<feature type="transmembrane region" description="Helical" evidence="6">
    <location>
        <begin position="95"/>
        <end position="116"/>
    </location>
</feature>
<evidence type="ECO:0000313" key="8">
    <source>
        <dbReference type="EnsemblMetazoa" id="XP_014262107.1"/>
    </source>
</evidence>
<feature type="domain" description="G-protein coupled receptors family 1 profile" evidence="7">
    <location>
        <begin position="35"/>
        <end position="340"/>
    </location>
</feature>
<reference evidence="8" key="1">
    <citation type="submission" date="2022-01" db="UniProtKB">
        <authorList>
            <consortium name="EnsemblMetazoa"/>
        </authorList>
    </citation>
    <scope>IDENTIFICATION</scope>
</reference>
<comment type="similarity">
    <text evidence="2">Belongs to the G-protein coupled receptor 1 family.</text>
</comment>
<accession>A0A8I6S9T7</accession>
<feature type="transmembrane region" description="Helical" evidence="6">
    <location>
        <begin position="196"/>
        <end position="217"/>
    </location>
</feature>
<dbReference type="PRINTS" id="PR00237">
    <property type="entry name" value="GPCRRHODOPSN"/>
</dbReference>
<dbReference type="GeneID" id="106674109"/>
<keyword evidence="9" id="KW-1185">Reference proteome</keyword>
<dbReference type="KEGG" id="clec:106674109"/>
<dbReference type="InterPro" id="IPR052954">
    <property type="entry name" value="GPCR-Ligand_Int"/>
</dbReference>
<dbReference type="PANTHER" id="PTHR46641:SF22">
    <property type="entry name" value="PROCTOLIN RECEPTOR, ISOFORM A"/>
    <property type="match status" value="1"/>
</dbReference>
<evidence type="ECO:0000259" key="7">
    <source>
        <dbReference type="PROSITE" id="PS50262"/>
    </source>
</evidence>
<dbReference type="GO" id="GO:0004930">
    <property type="term" value="F:G protein-coupled receptor activity"/>
    <property type="evidence" value="ECO:0007669"/>
    <property type="project" value="InterPro"/>
</dbReference>
<dbReference type="InterPro" id="IPR000276">
    <property type="entry name" value="GPCR_Rhodpsn"/>
</dbReference>
<dbReference type="SUPFAM" id="SSF81321">
    <property type="entry name" value="Family A G protein-coupled receptor-like"/>
    <property type="match status" value="1"/>
</dbReference>